<dbReference type="SUPFAM" id="SSF53335">
    <property type="entry name" value="S-adenosyl-L-methionine-dependent methyltransferases"/>
    <property type="match status" value="1"/>
</dbReference>
<evidence type="ECO:0000256" key="1">
    <source>
        <dbReference type="ARBA" id="ARBA00022603"/>
    </source>
</evidence>
<dbReference type="Gene3D" id="3.40.50.150">
    <property type="entry name" value="Vaccinia Virus protein VP39"/>
    <property type="match status" value="1"/>
</dbReference>
<protein>
    <submittedName>
        <fullName evidence="4">Predicted O-methyltransferase YrrM</fullName>
    </submittedName>
</protein>
<dbReference type="PROSITE" id="PS51682">
    <property type="entry name" value="SAM_OMT_I"/>
    <property type="match status" value="1"/>
</dbReference>
<keyword evidence="1 4" id="KW-0489">Methyltransferase</keyword>
<evidence type="ECO:0000313" key="4">
    <source>
        <dbReference type="EMBL" id="SMF93577.1"/>
    </source>
</evidence>
<evidence type="ECO:0000313" key="5">
    <source>
        <dbReference type="Proteomes" id="UP000192923"/>
    </source>
</evidence>
<dbReference type="GO" id="GO:0008757">
    <property type="term" value="F:S-adenosylmethionine-dependent methyltransferase activity"/>
    <property type="evidence" value="ECO:0007669"/>
    <property type="project" value="TreeGrafter"/>
</dbReference>
<dbReference type="PANTHER" id="PTHR10509:SF14">
    <property type="entry name" value="CAFFEOYL-COA O-METHYLTRANSFERASE 3-RELATED"/>
    <property type="match status" value="1"/>
</dbReference>
<name>A0A1Y6CTG4_9GAMM</name>
<keyword evidence="2 4" id="KW-0808">Transferase</keyword>
<dbReference type="InterPro" id="IPR002935">
    <property type="entry name" value="SAM_O-MeTrfase"/>
</dbReference>
<evidence type="ECO:0000256" key="3">
    <source>
        <dbReference type="ARBA" id="ARBA00022691"/>
    </source>
</evidence>
<gene>
    <name evidence="4" type="ORF">SAMN02949497_0864</name>
</gene>
<dbReference type="AlphaFoldDB" id="A0A1Y6CTG4"/>
<dbReference type="OrthoDB" id="9799672at2"/>
<dbReference type="InterPro" id="IPR050362">
    <property type="entry name" value="Cation-dep_OMT"/>
</dbReference>
<evidence type="ECO:0000256" key="2">
    <source>
        <dbReference type="ARBA" id="ARBA00022679"/>
    </source>
</evidence>
<dbReference type="Pfam" id="PF01596">
    <property type="entry name" value="Methyltransf_3"/>
    <property type="match status" value="1"/>
</dbReference>
<sequence>MDDTPQIPSRPALIAPVHREIEAYLADLAQPTDTPTLIGMESLAVRQSFPIVGRLCGVFLKTLALAIGARRVFEFGSGFGYSTHWFATAVGPEGRVVCADSDPANLPLAKHFLKEAGLWERVEFRIGQAQGVFRSVGGEFDICYNDADKCDYPDIWRMARERVRPGGCYIADNVLWHGRVARECLPDAVPGWTEAIREHNRLIFTDPGFDAFVNPTRDGMVVARRKTG</sequence>
<dbReference type="EMBL" id="FXAM01000001">
    <property type="protein sequence ID" value="SMF93577.1"/>
    <property type="molecule type" value="Genomic_DNA"/>
</dbReference>
<dbReference type="RefSeq" id="WP_085210273.1">
    <property type="nucleotide sequence ID" value="NZ_FXAM01000001.1"/>
</dbReference>
<dbReference type="GO" id="GO:0008171">
    <property type="term" value="F:O-methyltransferase activity"/>
    <property type="evidence" value="ECO:0007669"/>
    <property type="project" value="InterPro"/>
</dbReference>
<dbReference type="InterPro" id="IPR029063">
    <property type="entry name" value="SAM-dependent_MTases_sf"/>
</dbReference>
<accession>A0A1Y6CTG4</accession>
<proteinExistence type="predicted"/>
<keyword evidence="5" id="KW-1185">Reference proteome</keyword>
<dbReference type="STRING" id="1760988.SAMN02949497_0864"/>
<keyword evidence="3" id="KW-0949">S-adenosyl-L-methionine</keyword>
<reference evidence="4 5" key="1">
    <citation type="submission" date="2016-12" db="EMBL/GenBank/DDBJ databases">
        <authorList>
            <person name="Song W.-J."/>
            <person name="Kurnit D.M."/>
        </authorList>
    </citation>
    <scope>NUCLEOTIDE SEQUENCE [LARGE SCALE GENOMIC DNA]</scope>
    <source>
        <strain evidence="4 5">175</strain>
    </source>
</reference>
<dbReference type="PANTHER" id="PTHR10509">
    <property type="entry name" value="O-METHYLTRANSFERASE-RELATED"/>
    <property type="match status" value="1"/>
</dbReference>
<dbReference type="Proteomes" id="UP000192923">
    <property type="component" value="Unassembled WGS sequence"/>
</dbReference>
<dbReference type="GO" id="GO:0032259">
    <property type="term" value="P:methylation"/>
    <property type="evidence" value="ECO:0007669"/>
    <property type="project" value="UniProtKB-KW"/>
</dbReference>
<organism evidence="4 5">
    <name type="scientific">Methylomagnum ishizawai</name>
    <dbReference type="NCBI Taxonomy" id="1760988"/>
    <lineage>
        <taxon>Bacteria</taxon>
        <taxon>Pseudomonadati</taxon>
        <taxon>Pseudomonadota</taxon>
        <taxon>Gammaproteobacteria</taxon>
        <taxon>Methylococcales</taxon>
        <taxon>Methylococcaceae</taxon>
        <taxon>Methylomagnum</taxon>
    </lineage>
</organism>